<evidence type="ECO:0000259" key="1">
    <source>
        <dbReference type="Pfam" id="PF01593"/>
    </source>
</evidence>
<organism evidence="2 3">
    <name type="scientific">Paracoccus aurantius</name>
    <dbReference type="NCBI Taxonomy" id="3073814"/>
    <lineage>
        <taxon>Bacteria</taxon>
        <taxon>Pseudomonadati</taxon>
        <taxon>Pseudomonadota</taxon>
        <taxon>Alphaproteobacteria</taxon>
        <taxon>Rhodobacterales</taxon>
        <taxon>Paracoccaceae</taxon>
        <taxon>Paracoccus</taxon>
    </lineage>
</organism>
<dbReference type="PANTHER" id="PTHR21197">
    <property type="entry name" value="UDP-GALACTOPYRANOSE MUTASE"/>
    <property type="match status" value="1"/>
</dbReference>
<evidence type="ECO:0000313" key="2">
    <source>
        <dbReference type="EMBL" id="MDS9468931.1"/>
    </source>
</evidence>
<dbReference type="InterPro" id="IPR036188">
    <property type="entry name" value="FAD/NAD-bd_sf"/>
</dbReference>
<dbReference type="Pfam" id="PF01593">
    <property type="entry name" value="Amino_oxidase"/>
    <property type="match status" value="1"/>
</dbReference>
<dbReference type="RefSeq" id="WP_311161397.1">
    <property type="nucleotide sequence ID" value="NZ_JAVQLW010000002.1"/>
</dbReference>
<accession>A0ABU2HV51</accession>
<dbReference type="EMBL" id="JAVQLW010000002">
    <property type="protein sequence ID" value="MDS9468931.1"/>
    <property type="molecule type" value="Genomic_DNA"/>
</dbReference>
<reference evidence="3" key="1">
    <citation type="submission" date="2023-07" db="EMBL/GenBank/DDBJ databases">
        <title>Paracoccus sp. MBLB3053 whole genome sequence.</title>
        <authorList>
            <person name="Hwang C.Y."/>
            <person name="Cho E.-S."/>
            <person name="Seo M.-J."/>
        </authorList>
    </citation>
    <scope>NUCLEOTIDE SEQUENCE [LARGE SCALE GENOMIC DNA]</scope>
    <source>
        <strain evidence="3">MBLB3053</strain>
    </source>
</reference>
<protein>
    <submittedName>
        <fullName evidence="2">FAD-dependent oxidoreductase</fullName>
    </submittedName>
</protein>
<dbReference type="Proteomes" id="UP001269144">
    <property type="component" value="Unassembled WGS sequence"/>
</dbReference>
<name>A0ABU2HV51_9RHOB</name>
<keyword evidence="3" id="KW-1185">Reference proteome</keyword>
<proteinExistence type="predicted"/>
<comment type="caution">
    <text evidence="2">The sequence shown here is derived from an EMBL/GenBank/DDBJ whole genome shotgun (WGS) entry which is preliminary data.</text>
</comment>
<feature type="domain" description="Amine oxidase" evidence="1">
    <location>
        <begin position="13"/>
        <end position="276"/>
    </location>
</feature>
<sequence length="447" mass="50060">MSAEFVVLGAGAAGLTAAYELNRAGHDVVVIDRSAECGGTHRSTNIGGYTFDAGSIFFEQAHPFFAMFPGVKELCTTTFRRQARIAPDGQIRHYPFEPKEVLSWSRLRQMQAVLDLARDRTIIRSPQDAEAFCRSRIGKTAYETSGLKHYIARFHQEDPAQIDVLFCQRRMRFVAQEVRPRALARVALRLVARTREKPKPPRPLFVRPRDGFDKFYGAVRSQLEAKGVRFLMECDIDHIAREQGRFHVSTAAGTVSAHHVVGAIPLDTMHEMLFGTGLGLESIDLVTLFVSVSEITGFEGNVLFNFHPLGRWKRITCYSRIYGVEQGRHYFAVEITQRKHEAKDAAAAFDDFRRHVAQFGIFGHDLTLEGYEIVEDAYPLYRKGCGPTVEQGIERLMDFGITPVGRQGRFAYLPISALVISQTRDQLGAAGPSPLAEETEVGNRVGH</sequence>
<evidence type="ECO:0000313" key="3">
    <source>
        <dbReference type="Proteomes" id="UP001269144"/>
    </source>
</evidence>
<dbReference type="InterPro" id="IPR002937">
    <property type="entry name" value="Amino_oxidase"/>
</dbReference>
<dbReference type="SUPFAM" id="SSF51905">
    <property type="entry name" value="FAD/NAD(P)-binding domain"/>
    <property type="match status" value="1"/>
</dbReference>
<dbReference type="PANTHER" id="PTHR21197:SF0">
    <property type="entry name" value="UDP-GALACTOPYRANOSE MUTASE"/>
    <property type="match status" value="1"/>
</dbReference>
<dbReference type="Gene3D" id="3.50.50.60">
    <property type="entry name" value="FAD/NAD(P)-binding domain"/>
    <property type="match status" value="1"/>
</dbReference>
<gene>
    <name evidence="2" type="ORF">RGQ15_15295</name>
</gene>